<evidence type="ECO:0000259" key="2">
    <source>
        <dbReference type="Pfam" id="PF20042"/>
    </source>
</evidence>
<dbReference type="EMBL" id="QVFU01000112">
    <property type="protein sequence ID" value="RFS40473.1"/>
    <property type="molecule type" value="Genomic_DNA"/>
</dbReference>
<sequence>MSSVPQVPLSYEDLVAMLVELRERVDRLEAENAELKRRLGMNSSNSSKPPSSDGPGRPA</sequence>
<evidence type="ECO:0000313" key="6">
    <source>
        <dbReference type="Proteomes" id="UP000262621"/>
    </source>
</evidence>
<evidence type="ECO:0000313" key="4">
    <source>
        <dbReference type="EMBL" id="RFS40473.1"/>
    </source>
</evidence>
<reference evidence="5 6" key="1">
    <citation type="submission" date="2018-08" db="EMBL/GenBank/DDBJ databases">
        <title>Verrucosispora craniellae sp. nov., isolated from a marine sponge in the South China Sea.</title>
        <authorList>
            <person name="Li L."/>
            <person name="Lin H.W."/>
        </authorList>
    </citation>
    <scope>NUCLEOTIDE SEQUENCE [LARGE SCALE GENOMIC DNA]</scope>
    <source>
        <strain evidence="5 6">LHW63014</strain>
    </source>
</reference>
<feature type="non-terminal residue" evidence="5">
    <location>
        <position position="59"/>
    </location>
</feature>
<gene>
    <name evidence="5" type="ORF">D0Q02_27090</name>
    <name evidence="4" type="ORF">D0Q02_30600</name>
    <name evidence="3" type="ORF">D0Q02_31420</name>
</gene>
<name>A0A372FSL4_9ACTN</name>
<dbReference type="EMBL" id="QVFU01000178">
    <property type="protein sequence ID" value="RFS37380.1"/>
    <property type="molecule type" value="Genomic_DNA"/>
</dbReference>
<feature type="domain" description="DUF6444" evidence="2">
    <location>
        <begin position="15"/>
        <end position="59"/>
    </location>
</feature>
<dbReference type="EMBL" id="QVFU01000053">
    <property type="protein sequence ID" value="RFS43576.1"/>
    <property type="molecule type" value="Genomic_DNA"/>
</dbReference>
<feature type="compositionally biased region" description="Low complexity" evidence="1">
    <location>
        <begin position="42"/>
        <end position="51"/>
    </location>
</feature>
<dbReference type="Proteomes" id="UP000262621">
    <property type="component" value="Unassembled WGS sequence"/>
</dbReference>
<keyword evidence="6" id="KW-1185">Reference proteome</keyword>
<dbReference type="AlphaFoldDB" id="A0A372FSL4"/>
<organism evidence="5 6">
    <name type="scientific">Micromonospora craniellae</name>
    <dbReference type="NCBI Taxonomy" id="2294034"/>
    <lineage>
        <taxon>Bacteria</taxon>
        <taxon>Bacillati</taxon>
        <taxon>Actinomycetota</taxon>
        <taxon>Actinomycetes</taxon>
        <taxon>Micromonosporales</taxon>
        <taxon>Micromonosporaceae</taxon>
        <taxon>Micromonospora</taxon>
    </lineage>
</organism>
<evidence type="ECO:0000313" key="5">
    <source>
        <dbReference type="EMBL" id="RFS43576.1"/>
    </source>
</evidence>
<evidence type="ECO:0000256" key="1">
    <source>
        <dbReference type="SAM" id="MobiDB-lite"/>
    </source>
</evidence>
<evidence type="ECO:0000313" key="3">
    <source>
        <dbReference type="EMBL" id="RFS37380.1"/>
    </source>
</evidence>
<proteinExistence type="predicted"/>
<feature type="region of interest" description="Disordered" evidence="1">
    <location>
        <begin position="36"/>
        <end position="59"/>
    </location>
</feature>
<comment type="caution">
    <text evidence="5">The sequence shown here is derived from an EMBL/GenBank/DDBJ whole genome shotgun (WGS) entry which is preliminary data.</text>
</comment>
<dbReference type="Pfam" id="PF20042">
    <property type="entry name" value="DUF6444"/>
    <property type="match status" value="1"/>
</dbReference>
<accession>A0A372FSL4</accession>
<protein>
    <submittedName>
        <fullName evidence="5">IS66 family transposase</fullName>
    </submittedName>
</protein>
<dbReference type="InterPro" id="IPR045618">
    <property type="entry name" value="DUF6444"/>
</dbReference>